<evidence type="ECO:0000313" key="2">
    <source>
        <dbReference type="EMBL" id="PRH86431.1"/>
    </source>
</evidence>
<evidence type="ECO:0000313" key="3">
    <source>
        <dbReference type="Proteomes" id="UP000237682"/>
    </source>
</evidence>
<dbReference type="GO" id="GO:0006749">
    <property type="term" value="P:glutathione metabolic process"/>
    <property type="evidence" value="ECO:0007669"/>
    <property type="project" value="TreeGrafter"/>
</dbReference>
<evidence type="ECO:0000259" key="1">
    <source>
        <dbReference type="PROSITE" id="PS50404"/>
    </source>
</evidence>
<dbReference type="GO" id="GO:0006559">
    <property type="term" value="P:L-phenylalanine catabolic process"/>
    <property type="evidence" value="ECO:0007669"/>
    <property type="project" value="TreeGrafter"/>
</dbReference>
<dbReference type="InterPro" id="IPR036282">
    <property type="entry name" value="Glutathione-S-Trfase_C_sf"/>
</dbReference>
<dbReference type="SFLD" id="SFLDS00019">
    <property type="entry name" value="Glutathione_Transferase_(cytos"/>
    <property type="match status" value="1"/>
</dbReference>
<dbReference type="GO" id="GO:0004364">
    <property type="term" value="F:glutathione transferase activity"/>
    <property type="evidence" value="ECO:0007669"/>
    <property type="project" value="TreeGrafter"/>
</dbReference>
<dbReference type="PANTHER" id="PTHR42673">
    <property type="entry name" value="MALEYLACETOACETATE ISOMERASE"/>
    <property type="match status" value="1"/>
</dbReference>
<reference evidence="2 3" key="1">
    <citation type="submission" date="2018-02" db="EMBL/GenBank/DDBJ databases">
        <title>Whole genome sequencing of endophytic bacterium.</title>
        <authorList>
            <person name="Eedara R."/>
            <person name="Podile A.R."/>
        </authorList>
    </citation>
    <scope>NUCLEOTIDE SEQUENCE [LARGE SCALE GENOMIC DNA]</scope>
    <source>
        <strain evidence="2 3">RP1T</strain>
    </source>
</reference>
<keyword evidence="2" id="KW-0808">Transferase</keyword>
<name>A0A2S9QAQ7_9HYPH</name>
<dbReference type="RefSeq" id="WP_105862660.1">
    <property type="nucleotide sequence ID" value="NZ_PUEJ01000005.1"/>
</dbReference>
<dbReference type="Proteomes" id="UP000237682">
    <property type="component" value="Unassembled WGS sequence"/>
</dbReference>
<dbReference type="InterPro" id="IPR036249">
    <property type="entry name" value="Thioredoxin-like_sf"/>
</dbReference>
<dbReference type="CDD" id="cd03043">
    <property type="entry name" value="GST_N_1"/>
    <property type="match status" value="1"/>
</dbReference>
<dbReference type="PROSITE" id="PS50404">
    <property type="entry name" value="GST_NTER"/>
    <property type="match status" value="1"/>
</dbReference>
<dbReference type="Pfam" id="PF13409">
    <property type="entry name" value="GST_N_2"/>
    <property type="match status" value="1"/>
</dbReference>
<comment type="caution">
    <text evidence="2">The sequence shown here is derived from an EMBL/GenBank/DDBJ whole genome shotgun (WGS) entry which is preliminary data.</text>
</comment>
<dbReference type="InterPro" id="IPR004045">
    <property type="entry name" value="Glutathione_S-Trfase_N"/>
</dbReference>
<feature type="domain" description="GST N-terminal" evidence="1">
    <location>
        <begin position="11"/>
        <end position="91"/>
    </location>
</feature>
<dbReference type="GO" id="GO:0016034">
    <property type="term" value="F:maleylacetoacetate isomerase activity"/>
    <property type="evidence" value="ECO:0007669"/>
    <property type="project" value="TreeGrafter"/>
</dbReference>
<gene>
    <name evidence="2" type="ORF">C5L14_13880</name>
</gene>
<dbReference type="SUPFAM" id="SSF47616">
    <property type="entry name" value="GST C-terminal domain-like"/>
    <property type="match status" value="1"/>
</dbReference>
<dbReference type="PANTHER" id="PTHR42673:SF4">
    <property type="entry name" value="MALEYLACETOACETATE ISOMERASE"/>
    <property type="match status" value="1"/>
</dbReference>
<dbReference type="SUPFAM" id="SSF52833">
    <property type="entry name" value="Thioredoxin-like"/>
    <property type="match status" value="1"/>
</dbReference>
<sequence>MVRPVLEYAPLKLIIGNKNYSSWSMRPWLAAKSAGIRFEEQIIWLRHPETSAMIKATSAAGKVPILIHGDIMVHESIAILEYLAEIAPNLWPEDRESRAHARAISAEIHAGFLPLRRNCPMNIKRQPKAIALDDETRASVERVVDLIIDCRTRFGSGGDFLFGADFNNADAMWAPVVNRLHAYDIKVPAAVRRYMEAVMTTPMWREWEAAALEETETIVDIDSV</sequence>
<organism evidence="2 3">
    <name type="scientific">Labrys okinawensis</name>
    <dbReference type="NCBI Taxonomy" id="346911"/>
    <lineage>
        <taxon>Bacteria</taxon>
        <taxon>Pseudomonadati</taxon>
        <taxon>Pseudomonadota</taxon>
        <taxon>Alphaproteobacteria</taxon>
        <taxon>Hyphomicrobiales</taxon>
        <taxon>Xanthobacteraceae</taxon>
        <taxon>Labrys</taxon>
    </lineage>
</organism>
<keyword evidence="3" id="KW-1185">Reference proteome</keyword>
<dbReference type="EMBL" id="PUEJ01000005">
    <property type="protein sequence ID" value="PRH86431.1"/>
    <property type="molecule type" value="Genomic_DNA"/>
</dbReference>
<dbReference type="AlphaFoldDB" id="A0A2S9QAQ7"/>
<proteinExistence type="predicted"/>
<dbReference type="Gene3D" id="1.20.1050.10">
    <property type="match status" value="1"/>
</dbReference>
<dbReference type="Gene3D" id="3.40.30.10">
    <property type="entry name" value="Glutaredoxin"/>
    <property type="match status" value="1"/>
</dbReference>
<protein>
    <submittedName>
        <fullName evidence="2">Glutathione S-transferase</fullName>
    </submittedName>
</protein>
<accession>A0A2S9QAQ7</accession>
<dbReference type="CDD" id="cd03194">
    <property type="entry name" value="GST_C_3"/>
    <property type="match status" value="1"/>
</dbReference>
<dbReference type="InterPro" id="IPR040079">
    <property type="entry name" value="Glutathione_S-Trfase"/>
</dbReference>
<dbReference type="OrthoDB" id="9799538at2"/>